<keyword evidence="2" id="KW-1185">Reference proteome</keyword>
<proteinExistence type="predicted"/>
<evidence type="ECO:0000313" key="1">
    <source>
        <dbReference type="EMBL" id="MBA0678946.1"/>
    </source>
</evidence>
<name>A0A7J8WVB1_GOSAI</name>
<evidence type="ECO:0000313" key="2">
    <source>
        <dbReference type="Proteomes" id="UP000593577"/>
    </source>
</evidence>
<dbReference type="EMBL" id="JABFAA010000003">
    <property type="protein sequence ID" value="MBA0678946.1"/>
    <property type="molecule type" value="Genomic_DNA"/>
</dbReference>
<reference evidence="1 2" key="1">
    <citation type="journal article" date="2019" name="Genome Biol. Evol.">
        <title>Insights into the evolution of the New World diploid cottons (Gossypium, subgenus Houzingenia) based on genome sequencing.</title>
        <authorList>
            <person name="Grover C.E."/>
            <person name="Arick M.A. 2nd"/>
            <person name="Thrash A."/>
            <person name="Conover J.L."/>
            <person name="Sanders W.S."/>
            <person name="Peterson D.G."/>
            <person name="Frelichowski J.E."/>
            <person name="Scheffler J.A."/>
            <person name="Scheffler B.E."/>
            <person name="Wendel J.F."/>
        </authorList>
    </citation>
    <scope>NUCLEOTIDE SEQUENCE [LARGE SCALE GENOMIC DNA]</scope>
    <source>
        <strain evidence="1">185</strain>
        <tissue evidence="1">Leaf</tissue>
    </source>
</reference>
<dbReference type="PANTHER" id="PTHR36051:SF2">
    <property type="entry name" value="DYNAMIN"/>
    <property type="match status" value="1"/>
</dbReference>
<dbReference type="PANTHER" id="PTHR36051">
    <property type="entry name" value="DYNAMIN"/>
    <property type="match status" value="1"/>
</dbReference>
<sequence>MRVFPVFLVHSTFFRGYCVKLNVISGTIPMLGQVMSATRGATDAFSGVSKQVNGALTKFGAKSIEAGIGCGVGLSAKPGMVHQIQCCVIETMAKLMMKFGKAPGLPFIGGAFPVSFRSGWTTTNEPSRNPLGNMNQIVSKLADSTSQGLPGPGITSRGSTFGTRTEKVLSNFLQNPVFNEDETSQNELVCKATFMLVRVEYRVYTTRERAAARLPTENNMLQLVMPLICFATRFWLFYVRVPVHVRCLVQNVLEFLLSIQVMKCQQIIEQLMEENRKLHQILTEDLNIPTSKLQTGYLSKTESPCSDCFFCRRKQRRNRR</sequence>
<organism evidence="1 2">
    <name type="scientific">Gossypium aridum</name>
    <name type="common">American cotton</name>
    <name type="synonym">Erioxylum aridum</name>
    <dbReference type="NCBI Taxonomy" id="34290"/>
    <lineage>
        <taxon>Eukaryota</taxon>
        <taxon>Viridiplantae</taxon>
        <taxon>Streptophyta</taxon>
        <taxon>Embryophyta</taxon>
        <taxon>Tracheophyta</taxon>
        <taxon>Spermatophyta</taxon>
        <taxon>Magnoliopsida</taxon>
        <taxon>eudicotyledons</taxon>
        <taxon>Gunneridae</taxon>
        <taxon>Pentapetalae</taxon>
        <taxon>rosids</taxon>
        <taxon>malvids</taxon>
        <taxon>Malvales</taxon>
        <taxon>Malvaceae</taxon>
        <taxon>Malvoideae</taxon>
        <taxon>Gossypium</taxon>
    </lineage>
</organism>
<gene>
    <name evidence="1" type="ORF">Goari_020262</name>
</gene>
<protein>
    <submittedName>
        <fullName evidence="1">Uncharacterized protein</fullName>
    </submittedName>
</protein>
<comment type="caution">
    <text evidence="1">The sequence shown here is derived from an EMBL/GenBank/DDBJ whole genome shotgun (WGS) entry which is preliminary data.</text>
</comment>
<dbReference type="Proteomes" id="UP000593577">
    <property type="component" value="Unassembled WGS sequence"/>
</dbReference>
<accession>A0A7J8WVB1</accession>
<dbReference type="AlphaFoldDB" id="A0A7J8WVB1"/>